<keyword evidence="2" id="KW-1185">Reference proteome</keyword>
<protein>
    <recommendedName>
        <fullName evidence="3">Aminotransferase</fullName>
    </recommendedName>
</protein>
<dbReference type="EMBL" id="BBPI01000060">
    <property type="protein sequence ID" value="GAM01328.1"/>
    <property type="molecule type" value="Genomic_DNA"/>
</dbReference>
<organism evidence="1 2">
    <name type="scientific">Sphingomonas parapaucimobilis NBRC 15100</name>
    <dbReference type="NCBI Taxonomy" id="1219049"/>
    <lineage>
        <taxon>Bacteria</taxon>
        <taxon>Pseudomonadati</taxon>
        <taxon>Pseudomonadota</taxon>
        <taxon>Alphaproteobacteria</taxon>
        <taxon>Sphingomonadales</taxon>
        <taxon>Sphingomonadaceae</taxon>
        <taxon>Sphingomonas</taxon>
    </lineage>
</organism>
<dbReference type="Proteomes" id="UP000032305">
    <property type="component" value="Unassembled WGS sequence"/>
</dbReference>
<proteinExistence type="predicted"/>
<reference evidence="1 2" key="1">
    <citation type="submission" date="2014-11" db="EMBL/GenBank/DDBJ databases">
        <title>Whole genome shotgun sequence of Sphingomonas parapaucimobilis NBRC 15100.</title>
        <authorList>
            <person name="Katano-Makiyama Y."/>
            <person name="Hosoyama A."/>
            <person name="Hashimoto M."/>
            <person name="Hosoyama Y."/>
            <person name="Noguchi M."/>
            <person name="Numata M."/>
            <person name="Tsuchikane K."/>
            <person name="Hirakata S."/>
            <person name="Uohara A."/>
            <person name="Shimodaira J."/>
            <person name="Ohji S."/>
            <person name="Ichikawa N."/>
            <person name="Kimura A."/>
            <person name="Yamazoe A."/>
            <person name="Fujita N."/>
        </authorList>
    </citation>
    <scope>NUCLEOTIDE SEQUENCE [LARGE SCALE GENOMIC DNA]</scope>
    <source>
        <strain evidence="1 2">NBRC 15100</strain>
    </source>
</reference>
<name>A0A0A1W7R4_9SPHN</name>
<dbReference type="eggNOG" id="COG0520">
    <property type="taxonomic scope" value="Bacteria"/>
</dbReference>
<sequence>MPDTGADSDVIVTGTRERGRTQFDTPAQLLLDRHRIFTVRRTGPAGGVCIRVTPALFTSMAEVDRLAAALPDLVAAC</sequence>
<dbReference type="RefSeq" id="WP_042487821.1">
    <property type="nucleotide sequence ID" value="NZ_BBPI01000060.1"/>
</dbReference>
<dbReference type="AlphaFoldDB" id="A0A0A1W7R4"/>
<gene>
    <name evidence="1" type="ORF">SP5_060_00330</name>
</gene>
<evidence type="ECO:0000313" key="1">
    <source>
        <dbReference type="EMBL" id="GAM01328.1"/>
    </source>
</evidence>
<evidence type="ECO:0000313" key="2">
    <source>
        <dbReference type="Proteomes" id="UP000032305"/>
    </source>
</evidence>
<comment type="caution">
    <text evidence="1">The sequence shown here is derived from an EMBL/GenBank/DDBJ whole genome shotgun (WGS) entry which is preliminary data.</text>
</comment>
<evidence type="ECO:0008006" key="3">
    <source>
        <dbReference type="Google" id="ProtNLM"/>
    </source>
</evidence>
<accession>A0A0A1W7R4</accession>